<feature type="compositionally biased region" description="Basic residues" evidence="1">
    <location>
        <begin position="986"/>
        <end position="998"/>
    </location>
</feature>
<reference evidence="4 5" key="1">
    <citation type="submission" date="2024-09" db="EMBL/GenBank/DDBJ databases">
        <title>Chromosome-scale assembly of Riccia sorocarpa.</title>
        <authorList>
            <person name="Paukszto L."/>
        </authorList>
    </citation>
    <scope>NUCLEOTIDE SEQUENCE [LARGE SCALE GENOMIC DNA]</scope>
    <source>
        <strain evidence="4">LP-2024</strain>
        <tissue evidence="4">Aerial parts of the thallus</tissue>
    </source>
</reference>
<dbReference type="InterPro" id="IPR011666">
    <property type="entry name" value="DUF1604"/>
</dbReference>
<organism evidence="4 5">
    <name type="scientific">Riccia sorocarpa</name>
    <dbReference type="NCBI Taxonomy" id="122646"/>
    <lineage>
        <taxon>Eukaryota</taxon>
        <taxon>Viridiplantae</taxon>
        <taxon>Streptophyta</taxon>
        <taxon>Embryophyta</taxon>
        <taxon>Marchantiophyta</taxon>
        <taxon>Marchantiopsida</taxon>
        <taxon>Marchantiidae</taxon>
        <taxon>Marchantiales</taxon>
        <taxon>Ricciaceae</taxon>
        <taxon>Riccia</taxon>
    </lineage>
</organism>
<dbReference type="SUPFAM" id="SSF109905">
    <property type="entry name" value="Surp module (SWAP domain)"/>
    <property type="match status" value="1"/>
</dbReference>
<dbReference type="Pfam" id="PF01805">
    <property type="entry name" value="Surp"/>
    <property type="match status" value="1"/>
</dbReference>
<dbReference type="Gene3D" id="1.10.10.790">
    <property type="entry name" value="Surp module"/>
    <property type="match status" value="1"/>
</dbReference>
<dbReference type="PANTHER" id="PTHR13384">
    <property type="entry name" value="G PATCH DOMAIN-CONTAINING PROTEIN 1"/>
    <property type="match status" value="1"/>
</dbReference>
<evidence type="ECO:0000256" key="1">
    <source>
        <dbReference type="SAM" id="MobiDB-lite"/>
    </source>
</evidence>
<dbReference type="Pfam" id="PF07713">
    <property type="entry name" value="DUF1604"/>
    <property type="match status" value="1"/>
</dbReference>
<feature type="compositionally biased region" description="Low complexity" evidence="1">
    <location>
        <begin position="815"/>
        <end position="827"/>
    </location>
</feature>
<dbReference type="AlphaFoldDB" id="A0ABD3IHB1"/>
<feature type="region of interest" description="Disordered" evidence="1">
    <location>
        <begin position="789"/>
        <end position="1012"/>
    </location>
</feature>
<feature type="compositionally biased region" description="Basic and acidic residues" evidence="1">
    <location>
        <begin position="829"/>
        <end position="841"/>
    </location>
</feature>
<dbReference type="InterPro" id="IPR000061">
    <property type="entry name" value="Surp"/>
</dbReference>
<gene>
    <name evidence="4" type="ORF">R1sor_019961</name>
</gene>
<protein>
    <recommendedName>
        <fullName evidence="6">G patch domain-containing protein 1</fullName>
    </recommendedName>
</protein>
<keyword evidence="5" id="KW-1185">Reference proteome</keyword>
<dbReference type="Proteomes" id="UP001633002">
    <property type="component" value="Unassembled WGS sequence"/>
</dbReference>
<dbReference type="PANTHER" id="PTHR13384:SF19">
    <property type="entry name" value="G PATCH DOMAIN-CONTAINING PROTEIN 1"/>
    <property type="match status" value="1"/>
</dbReference>
<name>A0ABD3IHB1_9MARC</name>
<evidence type="ECO:0000313" key="5">
    <source>
        <dbReference type="Proteomes" id="UP001633002"/>
    </source>
</evidence>
<dbReference type="PROSITE" id="PS50128">
    <property type="entry name" value="SURP"/>
    <property type="match status" value="1"/>
</dbReference>
<evidence type="ECO:0000259" key="3">
    <source>
        <dbReference type="PROSITE" id="PS50174"/>
    </source>
</evidence>
<feature type="domain" description="G-patch" evidence="3">
    <location>
        <begin position="158"/>
        <end position="218"/>
    </location>
</feature>
<proteinExistence type="predicted"/>
<accession>A0ABD3IHB1</accession>
<feature type="region of interest" description="Disordered" evidence="1">
    <location>
        <begin position="735"/>
        <end position="765"/>
    </location>
</feature>
<feature type="compositionally biased region" description="Basic residues" evidence="1">
    <location>
        <begin position="943"/>
        <end position="955"/>
    </location>
</feature>
<dbReference type="InterPro" id="IPR000467">
    <property type="entry name" value="G_patch_dom"/>
</dbReference>
<dbReference type="Pfam" id="PF26093">
    <property type="entry name" value="HTH_TGH"/>
    <property type="match status" value="1"/>
</dbReference>
<evidence type="ECO:0000313" key="4">
    <source>
        <dbReference type="EMBL" id="KAL3701939.1"/>
    </source>
</evidence>
<feature type="region of interest" description="Disordered" evidence="1">
    <location>
        <begin position="613"/>
        <end position="635"/>
    </location>
</feature>
<dbReference type="InterPro" id="IPR035967">
    <property type="entry name" value="SWAP/Surp_sf"/>
</dbReference>
<feature type="compositionally biased region" description="Polar residues" evidence="1">
    <location>
        <begin position="81"/>
        <end position="96"/>
    </location>
</feature>
<feature type="domain" description="SURP motif" evidence="2">
    <location>
        <begin position="414"/>
        <end position="458"/>
    </location>
</feature>
<feature type="region of interest" description="Disordered" evidence="1">
    <location>
        <begin position="77"/>
        <end position="101"/>
    </location>
</feature>
<evidence type="ECO:0000259" key="2">
    <source>
        <dbReference type="PROSITE" id="PS50128"/>
    </source>
</evidence>
<evidence type="ECO:0008006" key="6">
    <source>
        <dbReference type="Google" id="ProtNLM"/>
    </source>
</evidence>
<dbReference type="EMBL" id="JBJQOH010000001">
    <property type="protein sequence ID" value="KAL3701939.1"/>
    <property type="molecule type" value="Genomic_DNA"/>
</dbReference>
<feature type="compositionally biased region" description="Basic and acidic residues" evidence="1">
    <location>
        <begin position="743"/>
        <end position="761"/>
    </location>
</feature>
<dbReference type="PROSITE" id="PS50174">
    <property type="entry name" value="G_PATCH"/>
    <property type="match status" value="1"/>
</dbReference>
<sequence>MDDEGGQYIYYGQPLEREEDLSRKKAKLAVDQGQARRLPPWKQEVTDAEGRRRFHGAFTGGFSAGYYNTVGSKEGWAPKAFSSSRTQRAQTAQQSVDDFLDEDELEEARLKSVGTSSDYDTFGFTAAEIARRNAAKEAEKRPSAIPGPVPDEIVVPATQSIGVKLLMKMGWRRGRVVGPRLLTAVAAARREGRKAAMALASSSQVEEQEKKVYGAQLPPSFATSTLPSAEEEAEEEIDVTENIPEFVLHPKNDVYGLGFDPLKNAPEFKDLKNARKTKDTKIWMPGRMKDSRDASGKARNIGSQFGVGDMDYFHDDDEEIYDTVAGDIEERDEDAMKVERPKPRLLNTEDCIPGFIPATSSLTQLKPNRIPHPKVPPDFDTRVTFATALDVERRFSISEPPEAEPPSDPEMTKLIDGFATFVARIGPRFEELSKEKHAGNPQFSFLVDGPGHEYYRRKLWEEQRNIAEKGNEPIEPKRKGQNEKLDAGQRAVILGEAPLPRQEKARLHEKTTVIDTSKAKLFFKDNPQKQERFEVYIKEKLVGGIKRRPEGISISRAQYELEMREFEDAFRSLETAGPKTVLPEQPKEVSELTAMMTSRFTSGTVETISLAPFSESGSSSKELTLTGEYPRREENPWRPSAMLCKRFNLIDPFAGKPVTVTKPKTQTDSFILGIISAEEGAKKETPQATVSASLSLPGTSSTIKDTLQAVEEELKPVKTITEKPVDLYKAIFSDEEDEDEDIEGGKETSVELHEHGGKEVTAKQSEAAQAALNRLAAGDFLESLGKELGLTVPVEKPRVELNLYKGPSRPANSGVVEKSVASKVSSEPDQEKSNVESKKTGLDPPARADGQEKVSRWAPMDNDLVQNRSTESAHLGGGPANSDVGEALGKNLEGEPGSQKKVFGPSKDHRSSSSSDEDSESEPEERRRRHSKKSREDSDSESHKRRSRRHSKRSGHASDNSGDYDHSKSRRRSKSSRRGKDDKESRRHHKRRHEKHKRKEDDGDGRKKSRLQ</sequence>
<dbReference type="SMART" id="SM00648">
    <property type="entry name" value="SWAP"/>
    <property type="match status" value="1"/>
</dbReference>
<comment type="caution">
    <text evidence="4">The sequence shown here is derived from an EMBL/GenBank/DDBJ whole genome shotgun (WGS) entry which is preliminary data.</text>
</comment>
<feature type="compositionally biased region" description="Basic residues" evidence="1">
    <location>
        <begin position="968"/>
        <end position="977"/>
    </location>
</feature>